<comment type="caution">
    <text evidence="2">The sequence shown here is derived from an EMBL/GenBank/DDBJ whole genome shotgun (WGS) entry which is preliminary data.</text>
</comment>
<dbReference type="RefSeq" id="WP_189512958.1">
    <property type="nucleotide sequence ID" value="NZ_BMXG01000006.1"/>
</dbReference>
<protein>
    <submittedName>
        <fullName evidence="2">Uncharacterized protein</fullName>
    </submittedName>
</protein>
<keyword evidence="1" id="KW-1133">Transmembrane helix</keyword>
<dbReference type="Proteomes" id="UP000642829">
    <property type="component" value="Unassembled WGS sequence"/>
</dbReference>
<dbReference type="EMBL" id="BMXG01000006">
    <property type="protein sequence ID" value="GHB97774.1"/>
    <property type="molecule type" value="Genomic_DNA"/>
</dbReference>
<sequence>MLKLPDNLIRVAEARAPEVPLVPGGYFFSRLIQLPPEVTHEEFSGLAELTLEECAPFPLDQLAWGFMADDVRRELWVYAACRPRIGAGAMDSWDDAEHVFPAFLPLVLAFPKPPKHLVWKSEQEIMLLEFADGARFPSRIRHRKLTERDADTEGEGDLDPAGEVAEYLRNQGLSKDTTPVYTLSETLVGDDRQVSFIIRRDQEDAKPEPPVVLADAEASWWADLRSPDFIASEQRSRRWQNHLWASLQWATWATVALILLVLFNIVGSMLIKRREALIIAQAPSVVAVEQNSEFLNDLRQFSERPLRPYEVLGITNENRPIQKIWYSAAEVDTTDGVTIQGFANSVNEVNEFARRLIATNKFKQREAPRYRKKGNQTLFTLKLDYIGSLEDSAQPLAANDQGVER</sequence>
<name>A0A8J3DEP9_9BACT</name>
<dbReference type="AlphaFoldDB" id="A0A8J3DEP9"/>
<feature type="transmembrane region" description="Helical" evidence="1">
    <location>
        <begin position="249"/>
        <end position="271"/>
    </location>
</feature>
<keyword evidence="3" id="KW-1185">Reference proteome</keyword>
<accession>A0A8J3DEP9</accession>
<proteinExistence type="predicted"/>
<organism evidence="2 3">
    <name type="scientific">Cerasicoccus arenae</name>
    <dbReference type="NCBI Taxonomy" id="424488"/>
    <lineage>
        <taxon>Bacteria</taxon>
        <taxon>Pseudomonadati</taxon>
        <taxon>Verrucomicrobiota</taxon>
        <taxon>Opitutia</taxon>
        <taxon>Puniceicoccales</taxon>
        <taxon>Cerasicoccaceae</taxon>
        <taxon>Cerasicoccus</taxon>
    </lineage>
</organism>
<keyword evidence="1" id="KW-0472">Membrane</keyword>
<evidence type="ECO:0000313" key="3">
    <source>
        <dbReference type="Proteomes" id="UP000642829"/>
    </source>
</evidence>
<evidence type="ECO:0000313" key="2">
    <source>
        <dbReference type="EMBL" id="GHB97774.1"/>
    </source>
</evidence>
<gene>
    <name evidence="2" type="ORF">GCM10007047_12070</name>
</gene>
<keyword evidence="1" id="KW-0812">Transmembrane</keyword>
<evidence type="ECO:0000256" key="1">
    <source>
        <dbReference type="SAM" id="Phobius"/>
    </source>
</evidence>
<reference evidence="2" key="1">
    <citation type="journal article" date="2014" name="Int. J. Syst. Evol. Microbiol.">
        <title>Complete genome sequence of Corynebacterium casei LMG S-19264T (=DSM 44701T), isolated from a smear-ripened cheese.</title>
        <authorList>
            <consortium name="US DOE Joint Genome Institute (JGI-PGF)"/>
            <person name="Walter F."/>
            <person name="Albersmeier A."/>
            <person name="Kalinowski J."/>
            <person name="Ruckert C."/>
        </authorList>
    </citation>
    <scope>NUCLEOTIDE SEQUENCE</scope>
    <source>
        <strain evidence="2">KCTC 12870</strain>
    </source>
</reference>
<reference evidence="2" key="2">
    <citation type="submission" date="2020-09" db="EMBL/GenBank/DDBJ databases">
        <authorList>
            <person name="Sun Q."/>
            <person name="Kim S."/>
        </authorList>
    </citation>
    <scope>NUCLEOTIDE SEQUENCE</scope>
    <source>
        <strain evidence="2">KCTC 12870</strain>
    </source>
</reference>